<accession>A0ABN7XQR2</accession>
<organism evidence="1 2">
    <name type="scientific">Gigaspora margarita</name>
    <dbReference type="NCBI Taxonomy" id="4874"/>
    <lineage>
        <taxon>Eukaryota</taxon>
        <taxon>Fungi</taxon>
        <taxon>Fungi incertae sedis</taxon>
        <taxon>Mucoromycota</taxon>
        <taxon>Glomeromycotina</taxon>
        <taxon>Glomeromycetes</taxon>
        <taxon>Diversisporales</taxon>
        <taxon>Gigasporaceae</taxon>
        <taxon>Gigaspora</taxon>
    </lineage>
</organism>
<protein>
    <submittedName>
        <fullName evidence="1">3564_t:CDS:1</fullName>
    </submittedName>
</protein>
<evidence type="ECO:0000313" key="1">
    <source>
        <dbReference type="EMBL" id="CAG8857589.1"/>
    </source>
</evidence>
<comment type="caution">
    <text evidence="1">The sequence shown here is derived from an EMBL/GenBank/DDBJ whole genome shotgun (WGS) entry which is preliminary data.</text>
</comment>
<proteinExistence type="predicted"/>
<gene>
    <name evidence="1" type="ORF">GMARGA_LOCUS46408</name>
</gene>
<feature type="non-terminal residue" evidence="1">
    <location>
        <position position="1"/>
    </location>
</feature>
<feature type="non-terminal residue" evidence="1">
    <location>
        <position position="63"/>
    </location>
</feature>
<dbReference type="EMBL" id="CAJVQB010172631">
    <property type="protein sequence ID" value="CAG8857589.1"/>
    <property type="molecule type" value="Genomic_DNA"/>
</dbReference>
<sequence length="63" mass="7694">IDPMWQENTLQQHTSQRNKVFLEALLRKEVLEYIELHFHRHMLIPTADKEFVDSSKEIWFRAV</sequence>
<dbReference type="Proteomes" id="UP000789901">
    <property type="component" value="Unassembled WGS sequence"/>
</dbReference>
<name>A0ABN7XQR2_GIGMA</name>
<keyword evidence="2" id="KW-1185">Reference proteome</keyword>
<reference evidence="1 2" key="1">
    <citation type="submission" date="2021-06" db="EMBL/GenBank/DDBJ databases">
        <authorList>
            <person name="Kallberg Y."/>
            <person name="Tangrot J."/>
            <person name="Rosling A."/>
        </authorList>
    </citation>
    <scope>NUCLEOTIDE SEQUENCE [LARGE SCALE GENOMIC DNA]</scope>
    <source>
        <strain evidence="1 2">120-4 pot B 10/14</strain>
    </source>
</reference>
<evidence type="ECO:0000313" key="2">
    <source>
        <dbReference type="Proteomes" id="UP000789901"/>
    </source>
</evidence>